<dbReference type="InterPro" id="IPR020568">
    <property type="entry name" value="Ribosomal_Su5_D2-typ_SF"/>
</dbReference>
<dbReference type="InterPro" id="IPR013810">
    <property type="entry name" value="Ribosomal_uS5_N"/>
</dbReference>
<dbReference type="PANTHER" id="PTHR48277:SF1">
    <property type="entry name" value="MITOCHONDRIAL RIBOSOMAL PROTEIN S5"/>
    <property type="match status" value="1"/>
</dbReference>
<gene>
    <name evidence="11" type="primary">rpsE</name>
    <name evidence="11" type="ORF">GYA27_02130</name>
</gene>
<dbReference type="FunFam" id="3.30.230.10:FF:000002">
    <property type="entry name" value="30S ribosomal protein S5"/>
    <property type="match status" value="1"/>
</dbReference>
<accession>A0A7X9DK83</accession>
<dbReference type="Pfam" id="PF03719">
    <property type="entry name" value="Ribosomal_S5_C"/>
    <property type="match status" value="1"/>
</dbReference>
<comment type="caution">
    <text evidence="11">The sequence shown here is derived from an EMBL/GenBank/DDBJ whole genome shotgun (WGS) entry which is preliminary data.</text>
</comment>
<dbReference type="Proteomes" id="UP000526033">
    <property type="component" value="Unassembled WGS sequence"/>
</dbReference>
<dbReference type="Gene3D" id="3.30.230.10">
    <property type="match status" value="1"/>
</dbReference>
<name>A0A7X9DK83_UNCKA</name>
<dbReference type="SUPFAM" id="SSF54211">
    <property type="entry name" value="Ribosomal protein S5 domain 2-like"/>
    <property type="match status" value="1"/>
</dbReference>
<evidence type="ECO:0000256" key="8">
    <source>
        <dbReference type="PROSITE-ProRule" id="PRU00268"/>
    </source>
</evidence>
<dbReference type="PANTHER" id="PTHR48277">
    <property type="entry name" value="MITOCHONDRIAL RIBOSOMAL PROTEIN S5"/>
    <property type="match status" value="1"/>
</dbReference>
<evidence type="ECO:0000313" key="12">
    <source>
        <dbReference type="Proteomes" id="UP000526033"/>
    </source>
</evidence>
<comment type="similarity">
    <text evidence="1 9">Belongs to the universal ribosomal protein uS5 family.</text>
</comment>
<dbReference type="PROSITE" id="PS50881">
    <property type="entry name" value="S5_DSRBD"/>
    <property type="match status" value="1"/>
</dbReference>
<evidence type="ECO:0000256" key="7">
    <source>
        <dbReference type="ARBA" id="ARBA00035519"/>
    </source>
</evidence>
<evidence type="ECO:0000256" key="2">
    <source>
        <dbReference type="ARBA" id="ARBA00022730"/>
    </source>
</evidence>
<keyword evidence="4 8" id="KW-0689">Ribosomal protein</keyword>
<keyword evidence="2" id="KW-0699">rRNA-binding</keyword>
<evidence type="ECO:0000256" key="9">
    <source>
        <dbReference type="RuleBase" id="RU003823"/>
    </source>
</evidence>
<dbReference type="EMBL" id="JAAZNL010000020">
    <property type="protein sequence ID" value="NMB69975.1"/>
    <property type="molecule type" value="Genomic_DNA"/>
</dbReference>
<keyword evidence="5 8" id="KW-0687">Ribonucleoprotein</keyword>
<evidence type="ECO:0000256" key="1">
    <source>
        <dbReference type="ARBA" id="ARBA00008945"/>
    </source>
</evidence>
<dbReference type="InterPro" id="IPR005324">
    <property type="entry name" value="Ribosomal_uS5_C"/>
</dbReference>
<evidence type="ECO:0000259" key="10">
    <source>
        <dbReference type="PROSITE" id="PS50881"/>
    </source>
</evidence>
<dbReference type="GO" id="GO:0019843">
    <property type="term" value="F:rRNA binding"/>
    <property type="evidence" value="ECO:0007669"/>
    <property type="project" value="UniProtKB-KW"/>
</dbReference>
<evidence type="ECO:0000256" key="4">
    <source>
        <dbReference type="ARBA" id="ARBA00022980"/>
    </source>
</evidence>
<dbReference type="GO" id="GO:0006412">
    <property type="term" value="P:translation"/>
    <property type="evidence" value="ECO:0007669"/>
    <property type="project" value="InterPro"/>
</dbReference>
<proteinExistence type="inferred from homology"/>
<dbReference type="NCBIfam" id="TIGR01021">
    <property type="entry name" value="rpsE_bact"/>
    <property type="match status" value="1"/>
</dbReference>
<dbReference type="GO" id="GO:0015935">
    <property type="term" value="C:small ribosomal subunit"/>
    <property type="evidence" value="ECO:0007669"/>
    <property type="project" value="InterPro"/>
</dbReference>
<keyword evidence="3" id="KW-0694">RNA-binding</keyword>
<evidence type="ECO:0000256" key="3">
    <source>
        <dbReference type="ARBA" id="ARBA00022884"/>
    </source>
</evidence>
<evidence type="ECO:0000256" key="6">
    <source>
        <dbReference type="ARBA" id="ARBA00035255"/>
    </source>
</evidence>
<dbReference type="SUPFAM" id="SSF54768">
    <property type="entry name" value="dsRNA-binding domain-like"/>
    <property type="match status" value="1"/>
</dbReference>
<dbReference type="InterPro" id="IPR014721">
    <property type="entry name" value="Ribsml_uS5_D2-typ_fold_subgr"/>
</dbReference>
<evidence type="ECO:0000256" key="5">
    <source>
        <dbReference type="ARBA" id="ARBA00023274"/>
    </source>
</evidence>
<feature type="domain" description="S5 DRBM" evidence="10">
    <location>
        <begin position="14"/>
        <end position="77"/>
    </location>
</feature>
<dbReference type="AlphaFoldDB" id="A0A7X9DK83"/>
<dbReference type="Gene3D" id="3.30.160.20">
    <property type="match status" value="1"/>
</dbReference>
<evidence type="ECO:0000313" key="11">
    <source>
        <dbReference type="EMBL" id="NMB69975.1"/>
    </source>
</evidence>
<dbReference type="InterPro" id="IPR000851">
    <property type="entry name" value="Ribosomal_uS5"/>
</dbReference>
<dbReference type="InterPro" id="IPR005712">
    <property type="entry name" value="Ribosomal_uS5_bac-type"/>
</dbReference>
<dbReference type="Pfam" id="PF00333">
    <property type="entry name" value="Ribosomal_S5"/>
    <property type="match status" value="1"/>
</dbReference>
<dbReference type="GO" id="GO:0005737">
    <property type="term" value="C:cytoplasm"/>
    <property type="evidence" value="ECO:0007669"/>
    <property type="project" value="UniProtKB-ARBA"/>
</dbReference>
<protein>
    <recommendedName>
        <fullName evidence="6">Small ribosomal subunit protein uS5</fullName>
    </recommendedName>
    <alternativeName>
        <fullName evidence="7">30S ribosomal protein S5</fullName>
    </alternativeName>
</protein>
<reference evidence="11 12" key="1">
    <citation type="journal article" date="2020" name="Biotechnol. Biofuels">
        <title>New insights from the biogas microbiome by comprehensive genome-resolved metagenomics of nearly 1600 species originating from multiple anaerobic digesters.</title>
        <authorList>
            <person name="Campanaro S."/>
            <person name="Treu L."/>
            <person name="Rodriguez-R L.M."/>
            <person name="Kovalovszki A."/>
            <person name="Ziels R.M."/>
            <person name="Maus I."/>
            <person name="Zhu X."/>
            <person name="Kougias P.G."/>
            <person name="Basile A."/>
            <person name="Luo G."/>
            <person name="Schluter A."/>
            <person name="Konstantinidis K.T."/>
            <person name="Angelidaki I."/>
        </authorList>
    </citation>
    <scope>NUCLEOTIDE SEQUENCE [LARGE SCALE GENOMIC DNA]</scope>
    <source>
        <strain evidence="11">AS27yjCOA_165</strain>
    </source>
</reference>
<organism evidence="11 12">
    <name type="scientific">candidate division WWE3 bacterium</name>
    <dbReference type="NCBI Taxonomy" id="2053526"/>
    <lineage>
        <taxon>Bacteria</taxon>
        <taxon>Katanobacteria</taxon>
    </lineage>
</organism>
<sequence length="152" mass="16051">MRDNNNQRERDNEFVERVIQIKRVSKKTSGGNTISFAALVVVGDMKGQVGVGYGKARDVSTAIAKGIGSAKKSLVKVPINNGTISHEIEDSYGSAHVLLKPSSQGAGVIAGGTVRIVVELAGIKDISAKMLGSSNKICNIRCTINALSKLKK</sequence>
<dbReference type="GO" id="GO:0003735">
    <property type="term" value="F:structural constituent of ribosome"/>
    <property type="evidence" value="ECO:0007669"/>
    <property type="project" value="UniProtKB-UniRule"/>
</dbReference>